<evidence type="ECO:0000256" key="1">
    <source>
        <dbReference type="SAM" id="Coils"/>
    </source>
</evidence>
<feature type="coiled-coil region" evidence="1">
    <location>
        <begin position="472"/>
        <end position="534"/>
    </location>
</feature>
<reference evidence="4" key="1">
    <citation type="submission" date="2022-07" db="EMBL/GenBank/DDBJ databases">
        <authorList>
            <person name="Macas J."/>
            <person name="Novak P."/>
            <person name="Neumann P."/>
        </authorList>
    </citation>
    <scope>NUCLEOTIDE SEQUENCE</scope>
</reference>
<evidence type="ECO:0000256" key="3">
    <source>
        <dbReference type="SAM" id="Phobius"/>
    </source>
</evidence>
<dbReference type="OrthoDB" id="689590at2759"/>
<dbReference type="AlphaFoldDB" id="A0A9P1EDX0"/>
<feature type="coiled-coil region" evidence="1">
    <location>
        <begin position="592"/>
        <end position="619"/>
    </location>
</feature>
<gene>
    <name evidence="4" type="ORF">CEURO_LOCUS13784</name>
</gene>
<feature type="coiled-coil region" evidence="1">
    <location>
        <begin position="364"/>
        <end position="429"/>
    </location>
</feature>
<protein>
    <submittedName>
        <fullName evidence="4">Uncharacterized protein</fullName>
    </submittedName>
</protein>
<dbReference type="EMBL" id="CAMAPE010000035">
    <property type="protein sequence ID" value="CAH9097285.1"/>
    <property type="molecule type" value="Genomic_DNA"/>
</dbReference>
<keyword evidence="3" id="KW-0812">Transmembrane</keyword>
<feature type="region of interest" description="Disordered" evidence="2">
    <location>
        <begin position="1"/>
        <end position="20"/>
    </location>
</feature>
<dbReference type="SUPFAM" id="SSF161270">
    <property type="entry name" value="PspA lactotransferrin-binding region"/>
    <property type="match status" value="1"/>
</dbReference>
<keyword evidence="1" id="KW-0175">Coiled coil</keyword>
<evidence type="ECO:0000313" key="4">
    <source>
        <dbReference type="EMBL" id="CAH9097285.1"/>
    </source>
</evidence>
<accession>A0A9P1EDX0</accession>
<dbReference type="Proteomes" id="UP001152484">
    <property type="component" value="Unassembled WGS sequence"/>
</dbReference>
<comment type="caution">
    <text evidence="4">The sequence shown here is derived from an EMBL/GenBank/DDBJ whole genome shotgun (WGS) entry which is preliminary data.</text>
</comment>
<keyword evidence="3" id="KW-1133">Transmembrane helix</keyword>
<keyword evidence="5" id="KW-1185">Reference proteome</keyword>
<organism evidence="4 5">
    <name type="scientific">Cuscuta europaea</name>
    <name type="common">European dodder</name>
    <dbReference type="NCBI Taxonomy" id="41803"/>
    <lineage>
        <taxon>Eukaryota</taxon>
        <taxon>Viridiplantae</taxon>
        <taxon>Streptophyta</taxon>
        <taxon>Embryophyta</taxon>
        <taxon>Tracheophyta</taxon>
        <taxon>Spermatophyta</taxon>
        <taxon>Magnoliopsida</taxon>
        <taxon>eudicotyledons</taxon>
        <taxon>Gunneridae</taxon>
        <taxon>Pentapetalae</taxon>
        <taxon>asterids</taxon>
        <taxon>lamiids</taxon>
        <taxon>Solanales</taxon>
        <taxon>Convolvulaceae</taxon>
        <taxon>Cuscuteae</taxon>
        <taxon>Cuscuta</taxon>
        <taxon>Cuscuta subgen. Cuscuta</taxon>
    </lineage>
</organism>
<name>A0A9P1EDX0_CUSEU</name>
<evidence type="ECO:0000256" key="2">
    <source>
        <dbReference type="SAM" id="MobiDB-lite"/>
    </source>
</evidence>
<sequence length="645" mass="74014">MAKKKIAPRKEEDHVDSQLPVATDNGFGKLENLRDLNKVLLKETAEKRHLVDTLQKEKFSLESELARAQSEKLSVSAELARLGDSAARLELEKTLEGVFIRAQMVHLMNAMEEESEGMRKERDDAGERVKGLKRDIDLIVKEKSAIEKMIGEREFEIESLQHRLKIQNAEMDAERNISIQINRQKDELTSKLDVQISETNALRNNLIEVERRERDLLHRADELWAECNTLFNEKEQKERMLHSVMSEKEMLERGLVDSNRVVDELNGKIGEIVREKMASEEERYVEMKKRCESENEVNVLNVKLLSLHNIEDKLRENVIQLEMKFEESVEKGKDMERKISELMEGKIESESKISMLLGEKDLIEKRLTDALQQVEEKKQCLEKVVREKGEMEDARIRAEAVIVKLQHQMAELKDDLSGLEECCKVQEEKMAELVVEVGSYKSAYERALLERDSATKGLDIEKQKGFIMEEKIQELENRIDEVSLELANTEADYAKAVEGKKVLEIKSGTLNNEILSLQAQLAEARKDLISKQTNLQLANTGLEGVLKMLKITAMWVGGSLRDDNMDSIYAEHFNESQISPHMFELEAIKKGFEAREIKVEEMKREVESLKSSVKQANKKRSLWAIFSSATTIFAAISLAYVARAH</sequence>
<proteinExistence type="predicted"/>
<feature type="transmembrane region" description="Helical" evidence="3">
    <location>
        <begin position="622"/>
        <end position="642"/>
    </location>
</feature>
<keyword evidence="3" id="KW-0472">Membrane</keyword>
<evidence type="ECO:0000313" key="5">
    <source>
        <dbReference type="Proteomes" id="UP001152484"/>
    </source>
</evidence>